<dbReference type="InterPro" id="IPR002110">
    <property type="entry name" value="Ankyrin_rpt"/>
</dbReference>
<dbReference type="InterPro" id="IPR036770">
    <property type="entry name" value="Ankyrin_rpt-contain_sf"/>
</dbReference>
<dbReference type="PANTHER" id="PTHR24198:SF165">
    <property type="entry name" value="ANKYRIN REPEAT-CONTAINING PROTEIN-RELATED"/>
    <property type="match status" value="1"/>
</dbReference>
<dbReference type="AlphaFoldDB" id="A0A179I2S3"/>
<feature type="repeat" description="ANK" evidence="3">
    <location>
        <begin position="174"/>
        <end position="206"/>
    </location>
</feature>
<feature type="repeat" description="ANK" evidence="3">
    <location>
        <begin position="42"/>
        <end position="74"/>
    </location>
</feature>
<evidence type="ECO:0000313" key="5">
    <source>
        <dbReference type="Proteomes" id="UP000243081"/>
    </source>
</evidence>
<reference evidence="4 5" key="1">
    <citation type="submission" date="2016-03" db="EMBL/GenBank/DDBJ databases">
        <title>Fine-scale spatial genetic structure of a fungal parasite of coffee scale insects.</title>
        <authorList>
            <person name="Jackson D."/>
            <person name="Zemenick K.A."/>
            <person name="Malloure B."/>
            <person name="Quandt C.A."/>
            <person name="James T.Y."/>
        </authorList>
    </citation>
    <scope>NUCLEOTIDE SEQUENCE [LARGE SCALE GENOMIC DNA]</scope>
    <source>
        <strain evidence="4 5">UM487</strain>
    </source>
</reference>
<protein>
    <submittedName>
        <fullName evidence="4">Uncharacterized protein</fullName>
    </submittedName>
</protein>
<gene>
    <name evidence="4" type="ORF">LLEC1_03598</name>
</gene>
<keyword evidence="5" id="KW-1185">Reference proteome</keyword>
<dbReference type="OrthoDB" id="20872at2759"/>
<evidence type="ECO:0000313" key="4">
    <source>
        <dbReference type="EMBL" id="OAQ96151.1"/>
    </source>
</evidence>
<evidence type="ECO:0000256" key="1">
    <source>
        <dbReference type="ARBA" id="ARBA00022737"/>
    </source>
</evidence>
<accession>A0A179I2S3</accession>
<comment type="caution">
    <text evidence="4">The sequence shown here is derived from an EMBL/GenBank/DDBJ whole genome shotgun (WGS) entry which is preliminary data.</text>
</comment>
<proteinExistence type="predicted"/>
<dbReference type="Pfam" id="PF12796">
    <property type="entry name" value="Ank_2"/>
    <property type="match status" value="2"/>
</dbReference>
<dbReference type="PANTHER" id="PTHR24198">
    <property type="entry name" value="ANKYRIN REPEAT AND PROTEIN KINASE DOMAIN-CONTAINING PROTEIN"/>
    <property type="match status" value="1"/>
</dbReference>
<keyword evidence="2 3" id="KW-0040">ANK repeat</keyword>
<dbReference type="PROSITE" id="PS50088">
    <property type="entry name" value="ANK_REPEAT"/>
    <property type="match status" value="2"/>
</dbReference>
<sequence>MATAGSMTDEMLLLQAAMEGQWRDMHRLLSHGLVHLDCTHDFGWTPLHWLATQGYHECVKMLLPRVATVVADEDGATALQEAVLRNYTNTCLKASLVPRLRKDTSPVDPRNGWTALMYACDGDKVAIARHHGAVFDAQNKPGHMSPWLAAKEPQSGVVKLLLEHGATSDAVSRDGQTPLLLAAMTRHAENAELVMEHGANVSSRSRAITALAHAIVNGDEATFEMLLDINDIDLEWTILGGRGCS</sequence>
<dbReference type="Proteomes" id="UP000243081">
    <property type="component" value="Unassembled WGS sequence"/>
</dbReference>
<dbReference type="Gene3D" id="1.25.40.20">
    <property type="entry name" value="Ankyrin repeat-containing domain"/>
    <property type="match status" value="2"/>
</dbReference>
<dbReference type="PRINTS" id="PR01415">
    <property type="entry name" value="ANKYRIN"/>
</dbReference>
<dbReference type="EMBL" id="LUKN01004323">
    <property type="protein sequence ID" value="OAQ96151.1"/>
    <property type="molecule type" value="Genomic_DNA"/>
</dbReference>
<organism evidence="4 5">
    <name type="scientific">Cordyceps confragosa</name>
    <name type="common">Lecanicillium lecanii</name>
    <dbReference type="NCBI Taxonomy" id="2714763"/>
    <lineage>
        <taxon>Eukaryota</taxon>
        <taxon>Fungi</taxon>
        <taxon>Dikarya</taxon>
        <taxon>Ascomycota</taxon>
        <taxon>Pezizomycotina</taxon>
        <taxon>Sordariomycetes</taxon>
        <taxon>Hypocreomycetidae</taxon>
        <taxon>Hypocreales</taxon>
        <taxon>Cordycipitaceae</taxon>
        <taxon>Akanthomyces</taxon>
    </lineage>
</organism>
<keyword evidence="1" id="KW-0677">Repeat</keyword>
<name>A0A179I2S3_CORDF</name>
<evidence type="ECO:0000256" key="2">
    <source>
        <dbReference type="ARBA" id="ARBA00023043"/>
    </source>
</evidence>
<dbReference type="PROSITE" id="PS50297">
    <property type="entry name" value="ANK_REP_REGION"/>
    <property type="match status" value="1"/>
</dbReference>
<evidence type="ECO:0000256" key="3">
    <source>
        <dbReference type="PROSITE-ProRule" id="PRU00023"/>
    </source>
</evidence>
<dbReference type="SUPFAM" id="SSF48403">
    <property type="entry name" value="Ankyrin repeat"/>
    <property type="match status" value="1"/>
</dbReference>
<dbReference type="SMART" id="SM00248">
    <property type="entry name" value="ANK"/>
    <property type="match status" value="4"/>
</dbReference>